<accession>A0A4R3MTW3</accession>
<protein>
    <submittedName>
        <fullName evidence="2">Uncharacterized protein</fullName>
    </submittedName>
</protein>
<gene>
    <name evidence="2" type="ORF">EDC18_101458</name>
</gene>
<organism evidence="2 3">
    <name type="scientific">Natranaerovirga pectinivora</name>
    <dbReference type="NCBI Taxonomy" id="682400"/>
    <lineage>
        <taxon>Bacteria</taxon>
        <taxon>Bacillati</taxon>
        <taxon>Bacillota</taxon>
        <taxon>Clostridia</taxon>
        <taxon>Lachnospirales</taxon>
        <taxon>Natranaerovirgaceae</taxon>
        <taxon>Natranaerovirga</taxon>
    </lineage>
</organism>
<keyword evidence="3" id="KW-1185">Reference proteome</keyword>
<keyword evidence="1" id="KW-0472">Membrane</keyword>
<feature type="transmembrane region" description="Helical" evidence="1">
    <location>
        <begin position="48"/>
        <end position="69"/>
    </location>
</feature>
<evidence type="ECO:0000256" key="1">
    <source>
        <dbReference type="SAM" id="Phobius"/>
    </source>
</evidence>
<evidence type="ECO:0000313" key="2">
    <source>
        <dbReference type="EMBL" id="TCT17160.1"/>
    </source>
</evidence>
<keyword evidence="1" id="KW-0812">Transmembrane</keyword>
<proteinExistence type="predicted"/>
<feature type="transmembrane region" description="Helical" evidence="1">
    <location>
        <begin position="113"/>
        <end position="131"/>
    </location>
</feature>
<reference evidence="2 3" key="1">
    <citation type="submission" date="2019-03" db="EMBL/GenBank/DDBJ databases">
        <title>Genomic Encyclopedia of Type Strains, Phase IV (KMG-IV): sequencing the most valuable type-strain genomes for metagenomic binning, comparative biology and taxonomic classification.</title>
        <authorList>
            <person name="Goeker M."/>
        </authorList>
    </citation>
    <scope>NUCLEOTIDE SEQUENCE [LARGE SCALE GENOMIC DNA]</scope>
    <source>
        <strain evidence="2 3">DSM 24629</strain>
    </source>
</reference>
<dbReference type="AlphaFoldDB" id="A0A4R3MTW3"/>
<dbReference type="RefSeq" id="WP_165878434.1">
    <property type="nucleotide sequence ID" value="NZ_SMAL01000001.1"/>
</dbReference>
<feature type="transmembrane region" description="Helical" evidence="1">
    <location>
        <begin position="12"/>
        <end position="28"/>
    </location>
</feature>
<comment type="caution">
    <text evidence="2">The sequence shown here is derived from an EMBL/GenBank/DDBJ whole genome shotgun (WGS) entry which is preliminary data.</text>
</comment>
<keyword evidence="1" id="KW-1133">Transmembrane helix</keyword>
<sequence>MKSLIRSWESWLFSALFYAYFLLVHWSFRNNLPLQQNDILSPQLYRFLVFVYLGIWVYYISIFAQEYLLYKRINSEPYRKLYTPKKSLFIFRIIIMVICHIICWFVFYSWNYYIWMPLVIIIAAFAPPKVIEPSIYETDHYIICSGYKIYFNDIESFRDEFGYKIDLIIKGKPFTLKCGNGKKYDIVLKRLEYWLNSRENTVLK</sequence>
<evidence type="ECO:0000313" key="3">
    <source>
        <dbReference type="Proteomes" id="UP000294902"/>
    </source>
</evidence>
<dbReference type="Proteomes" id="UP000294902">
    <property type="component" value="Unassembled WGS sequence"/>
</dbReference>
<dbReference type="EMBL" id="SMAL01000001">
    <property type="protein sequence ID" value="TCT17160.1"/>
    <property type="molecule type" value="Genomic_DNA"/>
</dbReference>
<feature type="transmembrane region" description="Helical" evidence="1">
    <location>
        <begin position="89"/>
        <end position="107"/>
    </location>
</feature>
<name>A0A4R3MTW3_9FIRM</name>